<gene>
    <name evidence="1" type="ORF">HNAJ_LOCUS6769</name>
</gene>
<dbReference type="AlphaFoldDB" id="A0A0R3TI82"/>
<reference evidence="1 2" key="2">
    <citation type="submission" date="2018-11" db="EMBL/GenBank/DDBJ databases">
        <authorList>
            <consortium name="Pathogen Informatics"/>
        </authorList>
    </citation>
    <scope>NUCLEOTIDE SEQUENCE [LARGE SCALE GENOMIC DNA]</scope>
</reference>
<name>A0A0R3TI82_RODNA</name>
<dbReference type="Proteomes" id="UP000278807">
    <property type="component" value="Unassembled WGS sequence"/>
</dbReference>
<evidence type="ECO:0000313" key="1">
    <source>
        <dbReference type="EMBL" id="VDO02629.1"/>
    </source>
</evidence>
<sequence>MFELKLQDATKPRHPVVRKRIPSEAIQVIKSNIPNTVSTPVPSGRLVKSTPKLKPGENPVVVSTNYNSSYQQLRVLCTLKLLDIMSPPHAAFNGIGGGKKTRIFQYLSN</sequence>
<dbReference type="WBParaSite" id="HNAJ_0000677301-mRNA-1">
    <property type="protein sequence ID" value="HNAJ_0000677301-mRNA-1"/>
    <property type="gene ID" value="HNAJ_0000677301"/>
</dbReference>
<dbReference type="EMBL" id="UZAE01008346">
    <property type="protein sequence ID" value="VDO02629.1"/>
    <property type="molecule type" value="Genomic_DNA"/>
</dbReference>
<protein>
    <submittedName>
        <fullName evidence="1 3">Uncharacterized protein</fullName>
    </submittedName>
</protein>
<evidence type="ECO:0000313" key="3">
    <source>
        <dbReference type="WBParaSite" id="HNAJ_0000677301-mRNA-1"/>
    </source>
</evidence>
<accession>A0A0R3TI82</accession>
<evidence type="ECO:0000313" key="2">
    <source>
        <dbReference type="Proteomes" id="UP000278807"/>
    </source>
</evidence>
<proteinExistence type="predicted"/>
<keyword evidence="2" id="KW-1185">Reference proteome</keyword>
<organism evidence="3">
    <name type="scientific">Rodentolepis nana</name>
    <name type="common">Dwarf tapeworm</name>
    <name type="synonym">Hymenolepis nana</name>
    <dbReference type="NCBI Taxonomy" id="102285"/>
    <lineage>
        <taxon>Eukaryota</taxon>
        <taxon>Metazoa</taxon>
        <taxon>Spiralia</taxon>
        <taxon>Lophotrochozoa</taxon>
        <taxon>Platyhelminthes</taxon>
        <taxon>Cestoda</taxon>
        <taxon>Eucestoda</taxon>
        <taxon>Cyclophyllidea</taxon>
        <taxon>Hymenolepididae</taxon>
        <taxon>Rodentolepis</taxon>
    </lineage>
</organism>
<reference evidence="3" key="1">
    <citation type="submission" date="2017-02" db="UniProtKB">
        <authorList>
            <consortium name="WormBaseParasite"/>
        </authorList>
    </citation>
    <scope>IDENTIFICATION</scope>
</reference>